<dbReference type="STRING" id="616991.GCA_000733925_00067"/>
<reference evidence="2 3" key="1">
    <citation type="submission" date="2017-07" db="EMBL/GenBank/DDBJ databases">
        <title>Genome Sequence of Arenibacter algicola Strain SMS7 Isolated from a culture of the Diatom Skeletonema marinoi.</title>
        <authorList>
            <person name="Topel M."/>
            <person name="Pinder M.I.M."/>
            <person name="Johansson O.N."/>
            <person name="Kourtchenko O."/>
            <person name="Godhe A."/>
            <person name="Clarke A.K."/>
        </authorList>
    </citation>
    <scope>NUCLEOTIDE SEQUENCE [LARGE SCALE GENOMIC DNA]</scope>
    <source>
        <strain evidence="2 3">SMS7</strain>
    </source>
</reference>
<feature type="transmembrane region" description="Helical" evidence="1">
    <location>
        <begin position="61"/>
        <end position="87"/>
    </location>
</feature>
<feature type="transmembrane region" description="Helical" evidence="1">
    <location>
        <begin position="29"/>
        <end position="49"/>
    </location>
</feature>
<dbReference type="PANTHER" id="PTHR40076">
    <property type="entry name" value="MEMBRANE PROTEIN-RELATED"/>
    <property type="match status" value="1"/>
</dbReference>
<keyword evidence="1" id="KW-0472">Membrane</keyword>
<dbReference type="InterPro" id="IPR010380">
    <property type="entry name" value="DUF975"/>
</dbReference>
<name>A0A221UUQ9_9FLAO</name>
<protein>
    <recommendedName>
        <fullName evidence="4">DUF975 family protein</fullName>
    </recommendedName>
</protein>
<evidence type="ECO:0008006" key="4">
    <source>
        <dbReference type="Google" id="ProtNLM"/>
    </source>
</evidence>
<dbReference type="PANTHER" id="PTHR40076:SF1">
    <property type="entry name" value="MEMBRANE PROTEIN"/>
    <property type="match status" value="1"/>
</dbReference>
<dbReference type="eggNOG" id="COG5523">
    <property type="taxonomic scope" value="Bacteria"/>
</dbReference>
<evidence type="ECO:0000313" key="3">
    <source>
        <dbReference type="Proteomes" id="UP000204551"/>
    </source>
</evidence>
<evidence type="ECO:0000256" key="1">
    <source>
        <dbReference type="SAM" id="Phobius"/>
    </source>
</evidence>
<dbReference type="EMBL" id="CP022515">
    <property type="protein sequence ID" value="ASO05119.1"/>
    <property type="molecule type" value="Genomic_DNA"/>
</dbReference>
<proteinExistence type="predicted"/>
<gene>
    <name evidence="2" type="ORF">AREALGSMS7_01652</name>
</gene>
<dbReference type="Proteomes" id="UP000204551">
    <property type="component" value="Chromosome"/>
</dbReference>
<keyword evidence="1" id="KW-1133">Transmembrane helix</keyword>
<organism evidence="2 3">
    <name type="scientific">Arenibacter algicola</name>
    <dbReference type="NCBI Taxonomy" id="616991"/>
    <lineage>
        <taxon>Bacteria</taxon>
        <taxon>Pseudomonadati</taxon>
        <taxon>Bacteroidota</taxon>
        <taxon>Flavobacteriia</taxon>
        <taxon>Flavobacteriales</taxon>
        <taxon>Flavobacteriaceae</taxon>
        <taxon>Arenibacter</taxon>
    </lineage>
</organism>
<keyword evidence="1" id="KW-0812">Transmembrane</keyword>
<feature type="transmembrane region" description="Helical" evidence="1">
    <location>
        <begin position="172"/>
        <end position="201"/>
    </location>
</feature>
<dbReference type="AlphaFoldDB" id="A0A221UUQ9"/>
<feature type="transmembrane region" description="Helical" evidence="1">
    <location>
        <begin position="108"/>
        <end position="135"/>
    </location>
</feature>
<sequence length="236" mass="26539">MEIIKEERKPEATITGSYGYGWQQTWKHFLYLFLVLIIVGIAESPTSIVRDSDAENSPGMIILQILAAVYWLLVFSVVKYGGNLMYLRAIRNEKFEISEMFDGFKKNYINIILANLLTFAIIGLGFVLLIVPGIILACRLAFVSYLVMDKNMEPVTAIEKSWEMTKGHGWQIFGMGLLIIPIVIGGLLCFIVGIVFSIIWISAAFASMYHAIDLEEMKELNDEFVDGNKPTLPDGI</sequence>
<dbReference type="KEGG" id="aalg:AREALGSMS7_01652"/>
<dbReference type="RefSeq" id="WP_093980516.1">
    <property type="nucleotide sequence ID" value="NZ_CP022515.1"/>
</dbReference>
<evidence type="ECO:0000313" key="2">
    <source>
        <dbReference type="EMBL" id="ASO05119.1"/>
    </source>
</evidence>
<accession>A0A221UUQ9</accession>